<evidence type="ECO:0000256" key="5">
    <source>
        <dbReference type="ARBA" id="ARBA00022763"/>
    </source>
</evidence>
<evidence type="ECO:0000256" key="15">
    <source>
        <dbReference type="HAMAP-Rule" id="MF_00103"/>
    </source>
</evidence>
<keyword evidence="9 15" id="KW-0238">DNA-binding</keyword>
<dbReference type="SUPFAM" id="SSF46946">
    <property type="entry name" value="S13-like H2TH domain"/>
    <property type="match status" value="1"/>
</dbReference>
<dbReference type="InterPro" id="IPR015887">
    <property type="entry name" value="DNA_glyclase_Znf_dom_DNA_BS"/>
</dbReference>
<dbReference type="EC" id="3.2.2.23" evidence="15"/>
<protein>
    <recommendedName>
        <fullName evidence="15">Formamidopyrimidine-DNA glycosylase</fullName>
        <shortName evidence="15">Fapy-DNA glycosylase</shortName>
        <ecNumber evidence="15">3.2.2.23</ecNumber>
    </recommendedName>
    <alternativeName>
        <fullName evidence="15">DNA-(apurinic or apyrimidinic site) lyase MutM</fullName>
        <shortName evidence="15">AP lyase MutM</shortName>
        <ecNumber evidence="15">4.2.99.18</ecNumber>
    </alternativeName>
</protein>
<dbReference type="InterPro" id="IPR012319">
    <property type="entry name" value="FPG_cat"/>
</dbReference>
<proteinExistence type="inferred from homology"/>
<dbReference type="PROSITE" id="PS51066">
    <property type="entry name" value="ZF_FPG_2"/>
    <property type="match status" value="1"/>
</dbReference>
<dbReference type="PANTHER" id="PTHR22993">
    <property type="entry name" value="FORMAMIDOPYRIMIDINE-DNA GLYCOSYLASE"/>
    <property type="match status" value="1"/>
</dbReference>
<comment type="subunit">
    <text evidence="3 15">Monomer.</text>
</comment>
<comment type="catalytic activity">
    <reaction evidence="14 15">
        <text>2'-deoxyribonucleotide-(2'-deoxyribose 5'-phosphate)-2'-deoxyribonucleotide-DNA = a 3'-end 2'-deoxyribonucleotide-(2,3-dehydro-2,3-deoxyribose 5'-phosphate)-DNA + a 5'-end 5'-phospho-2'-deoxyribonucleoside-DNA + H(+)</text>
        <dbReference type="Rhea" id="RHEA:66592"/>
        <dbReference type="Rhea" id="RHEA-COMP:13180"/>
        <dbReference type="Rhea" id="RHEA-COMP:16897"/>
        <dbReference type="Rhea" id="RHEA-COMP:17067"/>
        <dbReference type="ChEBI" id="CHEBI:15378"/>
        <dbReference type="ChEBI" id="CHEBI:136412"/>
        <dbReference type="ChEBI" id="CHEBI:157695"/>
        <dbReference type="ChEBI" id="CHEBI:167181"/>
        <dbReference type="EC" id="4.2.99.18"/>
    </reaction>
</comment>
<keyword evidence="11 15" id="KW-0456">Lyase</keyword>
<feature type="domain" description="Formamidopyrimidine-DNA glycosylase catalytic" evidence="17">
    <location>
        <begin position="2"/>
        <end position="115"/>
    </location>
</feature>
<dbReference type="NCBIfam" id="TIGR00577">
    <property type="entry name" value="fpg"/>
    <property type="match status" value="1"/>
</dbReference>
<dbReference type="CDD" id="cd08966">
    <property type="entry name" value="EcFpg-like_N"/>
    <property type="match status" value="1"/>
</dbReference>
<evidence type="ECO:0000256" key="3">
    <source>
        <dbReference type="ARBA" id="ARBA00011245"/>
    </source>
</evidence>
<feature type="active site" description="Proton donor; for delta-elimination activity" evidence="15">
    <location>
        <position position="264"/>
    </location>
</feature>
<organism evidence="18">
    <name type="scientific">uncultured Sporomusa sp</name>
    <dbReference type="NCBI Taxonomy" id="307249"/>
    <lineage>
        <taxon>Bacteria</taxon>
        <taxon>Bacillati</taxon>
        <taxon>Bacillota</taxon>
        <taxon>Negativicutes</taxon>
        <taxon>Selenomonadales</taxon>
        <taxon>Sporomusaceae</taxon>
        <taxon>Sporomusa</taxon>
        <taxon>environmental samples</taxon>
    </lineage>
</organism>
<comment type="similarity">
    <text evidence="2 15">Belongs to the FPG family.</text>
</comment>
<evidence type="ECO:0000259" key="16">
    <source>
        <dbReference type="PROSITE" id="PS51066"/>
    </source>
</evidence>
<comment type="cofactor">
    <cofactor evidence="15">
        <name>Zn(2+)</name>
        <dbReference type="ChEBI" id="CHEBI:29105"/>
    </cofactor>
    <text evidence="15">Binds 1 zinc ion per subunit.</text>
</comment>
<keyword evidence="8 15" id="KW-0862">Zinc</keyword>
<dbReference type="InterPro" id="IPR010663">
    <property type="entry name" value="Znf_FPG/IleRS"/>
</dbReference>
<dbReference type="NCBIfam" id="NF002211">
    <property type="entry name" value="PRK01103.1"/>
    <property type="match status" value="1"/>
</dbReference>
<dbReference type="PANTHER" id="PTHR22993:SF9">
    <property type="entry name" value="FORMAMIDOPYRIMIDINE-DNA GLYCOSYLASE"/>
    <property type="match status" value="1"/>
</dbReference>
<dbReference type="EMBL" id="FMJE01000003">
    <property type="protein sequence ID" value="SCM79913.1"/>
    <property type="molecule type" value="Genomic_DNA"/>
</dbReference>
<dbReference type="AlphaFoldDB" id="A0A212LQU5"/>
<sequence>MPEMPEVETIRRTLTDKIEGRKITRVDIKLSRLIKWPTAPEFQAVLTDRTVEKLVRRGKYLLFYLDNSLVLVIHLRMTGRLYYATQGREYDKFTHILFFLDNGDALLYADTRTLGTLYLMPQAELWRIAGLASMGPEPLSEEFTLEYFAGMLEKRQAKIKPVLLNQKLVGGLGNIYVDEALAIAGIDPDRIASSINETEAKYLYQAINQVIADGISHGGTTFRDYRDGAGQSGSHQHHLHVYGRANQPCHRCGAIIARKEVGGRGTHYCPNCQK</sequence>
<dbReference type="GO" id="GO:0006284">
    <property type="term" value="P:base-excision repair"/>
    <property type="evidence" value="ECO:0007669"/>
    <property type="project" value="InterPro"/>
</dbReference>
<evidence type="ECO:0000256" key="1">
    <source>
        <dbReference type="ARBA" id="ARBA00001668"/>
    </source>
</evidence>
<comment type="caution">
    <text evidence="15">Lacks conserved residue(s) required for the propagation of feature annotation.</text>
</comment>
<name>A0A212LQU5_9FIRM</name>
<evidence type="ECO:0000256" key="6">
    <source>
        <dbReference type="ARBA" id="ARBA00022771"/>
    </source>
</evidence>
<dbReference type="SMART" id="SM01232">
    <property type="entry name" value="H2TH"/>
    <property type="match status" value="1"/>
</dbReference>
<evidence type="ECO:0000256" key="7">
    <source>
        <dbReference type="ARBA" id="ARBA00022801"/>
    </source>
</evidence>
<reference evidence="18" key="1">
    <citation type="submission" date="2016-08" db="EMBL/GenBank/DDBJ databases">
        <authorList>
            <person name="Seilhamer J.J."/>
        </authorList>
    </citation>
    <scope>NUCLEOTIDE SEQUENCE</scope>
    <source>
        <strain evidence="18">86</strain>
    </source>
</reference>
<dbReference type="Pfam" id="PF06827">
    <property type="entry name" value="zf-FPG_IleRS"/>
    <property type="match status" value="1"/>
</dbReference>
<dbReference type="SUPFAM" id="SSF57716">
    <property type="entry name" value="Glucocorticoid receptor-like (DNA-binding domain)"/>
    <property type="match status" value="1"/>
</dbReference>
<comment type="catalytic activity">
    <reaction evidence="1 15">
        <text>Hydrolysis of DNA containing ring-opened 7-methylguanine residues, releasing 2,6-diamino-4-hydroxy-5-(N-methyl)formamidopyrimidine.</text>
        <dbReference type="EC" id="3.2.2.23"/>
    </reaction>
</comment>
<evidence type="ECO:0000256" key="2">
    <source>
        <dbReference type="ARBA" id="ARBA00009409"/>
    </source>
</evidence>
<dbReference type="GO" id="GO:0003690">
    <property type="term" value="F:double-stranded DNA binding"/>
    <property type="evidence" value="ECO:0007669"/>
    <property type="project" value="UniProtKB-ARBA"/>
</dbReference>
<feature type="domain" description="FPG-type" evidence="16">
    <location>
        <begin position="240"/>
        <end position="274"/>
    </location>
</feature>
<dbReference type="GO" id="GO:0003684">
    <property type="term" value="F:damaged DNA binding"/>
    <property type="evidence" value="ECO:0007669"/>
    <property type="project" value="InterPro"/>
</dbReference>
<evidence type="ECO:0000256" key="4">
    <source>
        <dbReference type="ARBA" id="ARBA00022723"/>
    </source>
</evidence>
<keyword evidence="4 15" id="KW-0479">Metal-binding</keyword>
<dbReference type="FunFam" id="1.10.8.50:FF:000003">
    <property type="entry name" value="Formamidopyrimidine-DNA glycosylase"/>
    <property type="match status" value="1"/>
</dbReference>
<keyword evidence="7 15" id="KW-0378">Hydrolase</keyword>
<dbReference type="GO" id="GO:0140078">
    <property type="term" value="F:class I DNA-(apurinic or apyrimidinic site) endonuclease activity"/>
    <property type="evidence" value="ECO:0007669"/>
    <property type="project" value="UniProtKB-EC"/>
</dbReference>
<dbReference type="InterPro" id="IPR035937">
    <property type="entry name" value="FPG_N"/>
</dbReference>
<dbReference type="SUPFAM" id="SSF81624">
    <property type="entry name" value="N-terminal domain of MutM-like DNA repair proteins"/>
    <property type="match status" value="1"/>
</dbReference>
<evidence type="ECO:0000256" key="8">
    <source>
        <dbReference type="ARBA" id="ARBA00022833"/>
    </source>
</evidence>
<evidence type="ECO:0000256" key="11">
    <source>
        <dbReference type="ARBA" id="ARBA00023239"/>
    </source>
</evidence>
<dbReference type="HAMAP" id="MF_00103">
    <property type="entry name" value="Fapy_DNA_glycosyl"/>
    <property type="match status" value="1"/>
</dbReference>
<keyword evidence="10 15" id="KW-0234">DNA repair</keyword>
<evidence type="ECO:0000256" key="13">
    <source>
        <dbReference type="ARBA" id="ARBA00023295"/>
    </source>
</evidence>
<dbReference type="Gene3D" id="1.10.8.50">
    <property type="match status" value="1"/>
</dbReference>
<dbReference type="InterPro" id="IPR015886">
    <property type="entry name" value="H2TH_FPG"/>
</dbReference>
<evidence type="ECO:0000256" key="9">
    <source>
        <dbReference type="ARBA" id="ARBA00023125"/>
    </source>
</evidence>
<dbReference type="Gene3D" id="3.20.190.10">
    <property type="entry name" value="MutM-like, N-terminal"/>
    <property type="match status" value="1"/>
</dbReference>
<dbReference type="PROSITE" id="PS51068">
    <property type="entry name" value="FPG_CAT"/>
    <property type="match status" value="1"/>
</dbReference>
<dbReference type="RefSeq" id="WP_075755736.1">
    <property type="nucleotide sequence ID" value="NZ_LT608335.1"/>
</dbReference>
<keyword evidence="6 15" id="KW-0863">Zinc-finger</keyword>
<evidence type="ECO:0000256" key="10">
    <source>
        <dbReference type="ARBA" id="ARBA00023204"/>
    </source>
</evidence>
<dbReference type="InterPro" id="IPR010979">
    <property type="entry name" value="Ribosomal_uS13-like_H2TH"/>
</dbReference>
<feature type="binding site" evidence="15">
    <location>
        <position position="112"/>
    </location>
    <ligand>
        <name>DNA</name>
        <dbReference type="ChEBI" id="CHEBI:16991"/>
    </ligand>
</feature>
<gene>
    <name evidence="15 18" type="primary">mutM</name>
    <name evidence="15" type="synonym">fpg</name>
    <name evidence="18" type="ORF">KL86SPO_30154</name>
</gene>
<evidence type="ECO:0000256" key="14">
    <source>
        <dbReference type="ARBA" id="ARBA00044632"/>
    </source>
</evidence>
<dbReference type="InterPro" id="IPR000214">
    <property type="entry name" value="Znf_DNA_glyclase/AP_lyase"/>
</dbReference>
<evidence type="ECO:0000259" key="17">
    <source>
        <dbReference type="PROSITE" id="PS51068"/>
    </source>
</evidence>
<dbReference type="Pfam" id="PF01149">
    <property type="entry name" value="Fapy_DNA_glyco"/>
    <property type="match status" value="1"/>
</dbReference>
<dbReference type="EC" id="4.2.99.18" evidence="15"/>
<keyword evidence="5 15" id="KW-0227">DNA damage</keyword>
<keyword evidence="13 15" id="KW-0326">Glycosidase</keyword>
<evidence type="ECO:0000313" key="18">
    <source>
        <dbReference type="EMBL" id="SCM79913.1"/>
    </source>
</evidence>
<feature type="active site" description="Proton donor" evidence="15">
    <location>
        <position position="3"/>
    </location>
</feature>
<dbReference type="Pfam" id="PF06831">
    <property type="entry name" value="H2TH"/>
    <property type="match status" value="1"/>
</dbReference>
<feature type="active site" description="Proton donor; for beta-elimination activity" evidence="15">
    <location>
        <position position="59"/>
    </location>
</feature>
<accession>A0A212LQU5</accession>
<feature type="active site" description="Schiff-base intermediate with DNA" evidence="15">
    <location>
        <position position="2"/>
    </location>
</feature>
<dbReference type="PROSITE" id="PS01242">
    <property type="entry name" value="ZF_FPG_1"/>
    <property type="match status" value="1"/>
</dbReference>
<comment type="function">
    <text evidence="15">Involved in base excision repair of DNA damaged by oxidation or by mutagenic agents. Acts as DNA glycosylase that recognizes and removes damaged bases. Has a preference for oxidized purines, such as 7,8-dihydro-8-oxoguanine (8-oxoG). Has AP (apurinic/apyrimidinic) lyase activity and introduces nicks in the DNA strand. Cleaves the DNA backbone by beta-delta elimination to generate a single-strand break at the site of the removed base with both 3'- and 5'-phosphates.</text>
</comment>
<evidence type="ECO:0000256" key="12">
    <source>
        <dbReference type="ARBA" id="ARBA00023268"/>
    </source>
</evidence>
<dbReference type="GO" id="GO:0034039">
    <property type="term" value="F:8-oxo-7,8-dihydroguanine DNA N-glycosylase activity"/>
    <property type="evidence" value="ECO:0007669"/>
    <property type="project" value="TreeGrafter"/>
</dbReference>
<dbReference type="InterPro" id="IPR020629">
    <property type="entry name" value="FPG_Glyclase"/>
</dbReference>
<feature type="binding site" evidence="15">
    <location>
        <position position="155"/>
    </location>
    <ligand>
        <name>DNA</name>
        <dbReference type="ChEBI" id="CHEBI:16991"/>
    </ligand>
</feature>
<dbReference type="GO" id="GO:0008270">
    <property type="term" value="F:zinc ion binding"/>
    <property type="evidence" value="ECO:0007669"/>
    <property type="project" value="UniProtKB-UniRule"/>
</dbReference>
<keyword evidence="12 15" id="KW-0511">Multifunctional enzyme</keyword>
<dbReference type="SMART" id="SM00898">
    <property type="entry name" value="Fapy_DNA_glyco"/>
    <property type="match status" value="1"/>
</dbReference>